<protein>
    <recommendedName>
        <fullName evidence="1">FAD-binding domain-containing protein</fullName>
    </recommendedName>
</protein>
<dbReference type="SUPFAM" id="SSF51905">
    <property type="entry name" value="FAD/NAD(P)-binding domain"/>
    <property type="match status" value="1"/>
</dbReference>
<evidence type="ECO:0000313" key="3">
    <source>
        <dbReference type="Proteomes" id="UP000198858"/>
    </source>
</evidence>
<dbReference type="Proteomes" id="UP000198858">
    <property type="component" value="Chromosome I"/>
</dbReference>
<organism evidence="2 3">
    <name type="scientific">Christiangramia echinicola</name>
    <dbReference type="NCBI Taxonomy" id="279359"/>
    <lineage>
        <taxon>Bacteria</taxon>
        <taxon>Pseudomonadati</taxon>
        <taxon>Bacteroidota</taxon>
        <taxon>Flavobacteriia</taxon>
        <taxon>Flavobacteriales</taxon>
        <taxon>Flavobacteriaceae</taxon>
        <taxon>Christiangramia</taxon>
    </lineage>
</organism>
<dbReference type="PRINTS" id="PR00420">
    <property type="entry name" value="RNGMNOXGNASE"/>
</dbReference>
<dbReference type="GO" id="GO:0071949">
    <property type="term" value="F:FAD binding"/>
    <property type="evidence" value="ECO:0007669"/>
    <property type="project" value="InterPro"/>
</dbReference>
<dbReference type="PANTHER" id="PTHR42685:SF22">
    <property type="entry name" value="CONDITIONED MEDIUM FACTOR RECEPTOR 1"/>
    <property type="match status" value="1"/>
</dbReference>
<proteinExistence type="predicted"/>
<dbReference type="Pfam" id="PF01494">
    <property type="entry name" value="FAD_binding_3"/>
    <property type="match status" value="1"/>
</dbReference>
<gene>
    <name evidence="2" type="ORF">SAMN04488552_3019</name>
</gene>
<keyword evidence="3" id="KW-1185">Reference proteome</keyword>
<name>A0A1H1RTE8_9FLAO</name>
<dbReference type="Gene3D" id="3.50.50.60">
    <property type="entry name" value="FAD/NAD(P)-binding domain"/>
    <property type="match status" value="1"/>
</dbReference>
<sequence length="375" mass="42323">MKKTQVIIIGGGLAGLTAAIDLRLKGVEVTLFEKNEYPHHKVCGEYLSNEVQPYLNSLGIELSCLAAPKINKLEYSSCSGNFINCNLDMGGLGISRFGLDQHLYKKAIGLGCTIVFSAVNEVVFTENSFRVNCGNNEKYHSDFVLGAFGKRSNIDKKLERDFFKNQAGWLAVKAHYKNSKYPEELVSLHNFKGGYCGLSRTEMNSINVCYLATYSSFKRYKNTVDYKNEVLMRNPRLKEFFENSEMIFDKELTIAQVNFEKKTLIDDHIIMIGDSAGLIHPLCGNGMAMAIHSVKMAAYEIDQYYKSNSFSRLDVENNYQVGWGKNFNKRIKAGRILQRVLLNDSLSNLSQSIIRRFPGVIPHIIKSTHGKPVYV</sequence>
<reference evidence="2 3" key="1">
    <citation type="submission" date="2016-10" db="EMBL/GenBank/DDBJ databases">
        <authorList>
            <person name="Varghese N."/>
            <person name="Submissions S."/>
        </authorList>
    </citation>
    <scope>NUCLEOTIDE SEQUENCE [LARGE SCALE GENOMIC DNA]</scope>
    <source>
        <strain evidence="2 3">Mar_2010_102</strain>
    </source>
</reference>
<dbReference type="STRING" id="1250231.SAMN04488552_3019"/>
<dbReference type="InterPro" id="IPR050407">
    <property type="entry name" value="Geranylgeranyl_reductase"/>
</dbReference>
<dbReference type="InterPro" id="IPR002938">
    <property type="entry name" value="FAD-bd"/>
</dbReference>
<dbReference type="PANTHER" id="PTHR42685">
    <property type="entry name" value="GERANYLGERANYL DIPHOSPHATE REDUCTASE"/>
    <property type="match status" value="1"/>
</dbReference>
<evidence type="ECO:0000313" key="2">
    <source>
        <dbReference type="EMBL" id="SDS38998.1"/>
    </source>
</evidence>
<evidence type="ECO:0000259" key="1">
    <source>
        <dbReference type="Pfam" id="PF01494"/>
    </source>
</evidence>
<feature type="domain" description="FAD-binding" evidence="1">
    <location>
        <begin position="3"/>
        <end position="301"/>
    </location>
</feature>
<dbReference type="AlphaFoldDB" id="A0A1H1RTE8"/>
<dbReference type="EMBL" id="LT629745">
    <property type="protein sequence ID" value="SDS38998.1"/>
    <property type="molecule type" value="Genomic_DNA"/>
</dbReference>
<dbReference type="RefSeq" id="WP_089663570.1">
    <property type="nucleotide sequence ID" value="NZ_LT629745.1"/>
</dbReference>
<accession>A0A1H1RTE8</accession>
<dbReference type="InterPro" id="IPR036188">
    <property type="entry name" value="FAD/NAD-bd_sf"/>
</dbReference>